<organism evidence="2 3">
    <name type="scientific">Cylindrotheca closterium</name>
    <dbReference type="NCBI Taxonomy" id="2856"/>
    <lineage>
        <taxon>Eukaryota</taxon>
        <taxon>Sar</taxon>
        <taxon>Stramenopiles</taxon>
        <taxon>Ochrophyta</taxon>
        <taxon>Bacillariophyta</taxon>
        <taxon>Bacillariophyceae</taxon>
        <taxon>Bacillariophycidae</taxon>
        <taxon>Bacillariales</taxon>
        <taxon>Bacillariaceae</taxon>
        <taxon>Cylindrotheca</taxon>
    </lineage>
</organism>
<dbReference type="CDD" id="cd06467">
    <property type="entry name" value="p23_NUDC_like"/>
    <property type="match status" value="1"/>
</dbReference>
<dbReference type="AlphaFoldDB" id="A0AAD2CSE8"/>
<dbReference type="Pfam" id="PF04969">
    <property type="entry name" value="CS"/>
    <property type="match status" value="1"/>
</dbReference>
<proteinExistence type="predicted"/>
<dbReference type="PANTHER" id="PTHR12356:SF18">
    <property type="entry name" value="NUDC DOMAIN-CONTAINING PROTEIN 2"/>
    <property type="match status" value="1"/>
</dbReference>
<dbReference type="SUPFAM" id="SSF49764">
    <property type="entry name" value="HSP20-like chaperones"/>
    <property type="match status" value="1"/>
</dbReference>
<dbReference type="GO" id="GO:0051082">
    <property type="term" value="F:unfolded protein binding"/>
    <property type="evidence" value="ECO:0007669"/>
    <property type="project" value="TreeGrafter"/>
</dbReference>
<dbReference type="PANTHER" id="PTHR12356">
    <property type="entry name" value="NUCLEAR MOVEMENT PROTEIN NUDC"/>
    <property type="match status" value="1"/>
</dbReference>
<dbReference type="GO" id="GO:0005737">
    <property type="term" value="C:cytoplasm"/>
    <property type="evidence" value="ECO:0007669"/>
    <property type="project" value="TreeGrafter"/>
</dbReference>
<reference evidence="2" key="1">
    <citation type="submission" date="2023-08" db="EMBL/GenBank/DDBJ databases">
        <authorList>
            <person name="Audoor S."/>
            <person name="Bilcke G."/>
        </authorList>
    </citation>
    <scope>NUCLEOTIDE SEQUENCE</scope>
</reference>
<feature type="domain" description="CS" evidence="1">
    <location>
        <begin position="19"/>
        <end position="116"/>
    </location>
</feature>
<dbReference type="InterPro" id="IPR007052">
    <property type="entry name" value="CS_dom"/>
</dbReference>
<evidence type="ECO:0000259" key="1">
    <source>
        <dbReference type="PROSITE" id="PS51203"/>
    </source>
</evidence>
<protein>
    <recommendedName>
        <fullName evidence="1">CS domain-containing protein</fullName>
    </recommendedName>
</protein>
<dbReference type="InterPro" id="IPR037898">
    <property type="entry name" value="NudC_fam"/>
</dbReference>
<comment type="caution">
    <text evidence="2">The sequence shown here is derived from an EMBL/GenBank/DDBJ whole genome shotgun (WGS) entry which is preliminary data.</text>
</comment>
<sequence>MPGVLRKDEKTGRFVYEFNGNAVYEWEQTLDDVTIYIKPPPFVQKGNQIKCQITAKALKVGLQGGTQWFIDEPSGGLIDVSESTWSLEEDDHDASQKVISIYLVKANRGAQWNTALLGNGAVAALDPAAQEEVRKEMMLERFQEENPGFDFRDAEFNGSVPDPRNFMGGVKYS</sequence>
<dbReference type="InterPro" id="IPR008978">
    <property type="entry name" value="HSP20-like_chaperone"/>
</dbReference>
<evidence type="ECO:0000313" key="2">
    <source>
        <dbReference type="EMBL" id="CAJ1944623.1"/>
    </source>
</evidence>
<dbReference type="Gene3D" id="2.60.40.790">
    <property type="match status" value="1"/>
</dbReference>
<accession>A0AAD2CSE8</accession>
<dbReference type="Gene3D" id="1.20.5.740">
    <property type="entry name" value="Single helix bin"/>
    <property type="match status" value="1"/>
</dbReference>
<evidence type="ECO:0000313" key="3">
    <source>
        <dbReference type="Proteomes" id="UP001295423"/>
    </source>
</evidence>
<dbReference type="PROSITE" id="PS51203">
    <property type="entry name" value="CS"/>
    <property type="match status" value="1"/>
</dbReference>
<name>A0AAD2CSE8_9STRA</name>
<gene>
    <name evidence="2" type="ORF">CYCCA115_LOCUS8981</name>
</gene>
<keyword evidence="3" id="KW-1185">Reference proteome</keyword>
<dbReference type="Proteomes" id="UP001295423">
    <property type="component" value="Unassembled WGS sequence"/>
</dbReference>
<dbReference type="EMBL" id="CAKOGP040001224">
    <property type="protein sequence ID" value="CAJ1944623.1"/>
    <property type="molecule type" value="Genomic_DNA"/>
</dbReference>
<dbReference type="GO" id="GO:0006457">
    <property type="term" value="P:protein folding"/>
    <property type="evidence" value="ECO:0007669"/>
    <property type="project" value="TreeGrafter"/>
</dbReference>